<dbReference type="InterPro" id="IPR013805">
    <property type="entry name" value="GrpE_CC"/>
</dbReference>
<keyword evidence="5 10" id="KW-0346">Stress response</keyword>
<dbReference type="FunFam" id="2.30.22.10:FF:000001">
    <property type="entry name" value="Protein GrpE"/>
    <property type="match status" value="1"/>
</dbReference>
<dbReference type="GO" id="GO:0051087">
    <property type="term" value="F:protein-folding chaperone binding"/>
    <property type="evidence" value="ECO:0007669"/>
    <property type="project" value="InterPro"/>
</dbReference>
<organism evidence="14 15">
    <name type="scientific">Alkalicoccobacillus porphyridii</name>
    <dbReference type="NCBI Taxonomy" id="2597270"/>
    <lineage>
        <taxon>Bacteria</taxon>
        <taxon>Bacillati</taxon>
        <taxon>Bacillota</taxon>
        <taxon>Bacilli</taxon>
        <taxon>Bacillales</taxon>
        <taxon>Bacillaceae</taxon>
        <taxon>Alkalicoccobacillus</taxon>
    </lineage>
</organism>
<keyword evidence="15" id="KW-1185">Reference proteome</keyword>
<evidence type="ECO:0000313" key="14">
    <source>
        <dbReference type="EMBL" id="TSB46774.1"/>
    </source>
</evidence>
<evidence type="ECO:0000256" key="11">
    <source>
        <dbReference type="RuleBase" id="RU000639"/>
    </source>
</evidence>
<dbReference type="Pfam" id="PF01025">
    <property type="entry name" value="GrpE"/>
    <property type="match status" value="1"/>
</dbReference>
<dbReference type="PRINTS" id="PR00773">
    <property type="entry name" value="GRPEPROTEIN"/>
</dbReference>
<dbReference type="GO" id="GO:0005737">
    <property type="term" value="C:cytoplasm"/>
    <property type="evidence" value="ECO:0007669"/>
    <property type="project" value="UniProtKB-SubCell"/>
</dbReference>
<comment type="caution">
    <text evidence="14">The sequence shown here is derived from an EMBL/GenBank/DDBJ whole genome shotgun (WGS) entry which is preliminary data.</text>
</comment>
<dbReference type="RefSeq" id="WP_143848667.1">
    <property type="nucleotide sequence ID" value="NZ_VLXZ01000005.1"/>
</dbReference>
<evidence type="ECO:0000256" key="4">
    <source>
        <dbReference type="ARBA" id="ARBA00022490"/>
    </source>
</evidence>
<dbReference type="InterPro" id="IPR009012">
    <property type="entry name" value="GrpE_head"/>
</dbReference>
<dbReference type="NCBIfam" id="NF010738">
    <property type="entry name" value="PRK14140.1"/>
    <property type="match status" value="1"/>
</dbReference>
<dbReference type="SUPFAM" id="SSF58014">
    <property type="entry name" value="Coiled-coil domain of nucleotide exchange factor GrpE"/>
    <property type="match status" value="1"/>
</dbReference>
<evidence type="ECO:0000256" key="2">
    <source>
        <dbReference type="ARBA" id="ARBA00009054"/>
    </source>
</evidence>
<protein>
    <recommendedName>
        <fullName evidence="8 10">Protein GrpE</fullName>
    </recommendedName>
    <alternativeName>
        <fullName evidence="9 10">HSP-70 cofactor</fullName>
    </alternativeName>
</protein>
<proteinExistence type="inferred from homology"/>
<name>A0A553ZZA2_9BACI</name>
<feature type="region of interest" description="Disordered" evidence="13">
    <location>
        <begin position="1"/>
        <end position="54"/>
    </location>
</feature>
<dbReference type="GO" id="GO:0042803">
    <property type="term" value="F:protein homodimerization activity"/>
    <property type="evidence" value="ECO:0007669"/>
    <property type="project" value="InterPro"/>
</dbReference>
<evidence type="ECO:0000256" key="13">
    <source>
        <dbReference type="SAM" id="MobiDB-lite"/>
    </source>
</evidence>
<feature type="compositionally biased region" description="Acidic residues" evidence="13">
    <location>
        <begin position="9"/>
        <end position="29"/>
    </location>
</feature>
<keyword evidence="6 10" id="KW-0143">Chaperone</keyword>
<dbReference type="SUPFAM" id="SSF51064">
    <property type="entry name" value="Head domain of nucleotide exchange factor GrpE"/>
    <property type="match status" value="1"/>
</dbReference>
<evidence type="ECO:0000256" key="9">
    <source>
        <dbReference type="ARBA" id="ARBA00076414"/>
    </source>
</evidence>
<evidence type="ECO:0000256" key="5">
    <source>
        <dbReference type="ARBA" id="ARBA00023016"/>
    </source>
</evidence>
<dbReference type="PROSITE" id="PS01071">
    <property type="entry name" value="GRPE"/>
    <property type="match status" value="1"/>
</dbReference>
<dbReference type="Gene3D" id="2.30.22.10">
    <property type="entry name" value="Head domain of nucleotide exchange factor GrpE"/>
    <property type="match status" value="1"/>
</dbReference>
<evidence type="ECO:0000256" key="7">
    <source>
        <dbReference type="ARBA" id="ARBA00053401"/>
    </source>
</evidence>
<dbReference type="PANTHER" id="PTHR21237">
    <property type="entry name" value="GRPE PROTEIN"/>
    <property type="match status" value="1"/>
</dbReference>
<dbReference type="EMBL" id="VLXZ01000005">
    <property type="protein sequence ID" value="TSB46774.1"/>
    <property type="molecule type" value="Genomic_DNA"/>
</dbReference>
<comment type="subcellular location">
    <subcellularLocation>
        <location evidence="1 10">Cytoplasm</location>
    </subcellularLocation>
</comment>
<comment type="function">
    <text evidence="7 10 11">Participates actively in the response to hyperosmotic and heat shock by preventing the aggregation of stress-denatured proteins, in association with DnaK and GrpE. It is the nucleotide exchange factor for DnaK and may function as a thermosensor. Unfolded proteins bind initially to DnaJ; upon interaction with the DnaJ-bound protein, DnaK hydrolyzes its bound ATP, resulting in the formation of a stable complex. GrpE releases ADP from DnaK; ATP binding to DnaK triggers the release of the substrate protein, thus completing the reaction cycle. Several rounds of ATP-dependent interactions between DnaJ, DnaK and GrpE are required for fully efficient folding.</text>
</comment>
<comment type="subunit">
    <text evidence="3 10">Homodimer.</text>
</comment>
<dbReference type="OrthoDB" id="9812586at2"/>
<dbReference type="GO" id="GO:0000774">
    <property type="term" value="F:adenyl-nucleotide exchange factor activity"/>
    <property type="evidence" value="ECO:0007669"/>
    <property type="project" value="InterPro"/>
</dbReference>
<sequence length="193" mass="22171">MKKEQEEHVDQEEKEAVEQEDQQEQEMADVMEGHAVDKQDEADEQSEEAAHKAEIADLNNRLLRVQADYDNFRRRSREEKESAAKYRAQGFVEELLPALDNFERALSVKPEGDEAKSLAQGLNMVYNQLQEALKKEGVTVIETVGETFDPHLHQAVMQVEEEGFESNQIVEELQKGYKLKDRVLRPSMVKVNA</sequence>
<dbReference type="InterPro" id="IPR000740">
    <property type="entry name" value="GrpE"/>
</dbReference>
<evidence type="ECO:0000256" key="3">
    <source>
        <dbReference type="ARBA" id="ARBA00011738"/>
    </source>
</evidence>
<dbReference type="GO" id="GO:0051082">
    <property type="term" value="F:unfolded protein binding"/>
    <property type="evidence" value="ECO:0007669"/>
    <property type="project" value="TreeGrafter"/>
</dbReference>
<accession>A0A553ZZA2</accession>
<evidence type="ECO:0000256" key="10">
    <source>
        <dbReference type="HAMAP-Rule" id="MF_01151"/>
    </source>
</evidence>
<dbReference type="HAMAP" id="MF_01151">
    <property type="entry name" value="GrpE"/>
    <property type="match status" value="1"/>
</dbReference>
<dbReference type="Proteomes" id="UP000318521">
    <property type="component" value="Unassembled WGS sequence"/>
</dbReference>
<evidence type="ECO:0000256" key="1">
    <source>
        <dbReference type="ARBA" id="ARBA00004496"/>
    </source>
</evidence>
<evidence type="ECO:0000256" key="6">
    <source>
        <dbReference type="ARBA" id="ARBA00023186"/>
    </source>
</evidence>
<evidence type="ECO:0000256" key="12">
    <source>
        <dbReference type="RuleBase" id="RU004478"/>
    </source>
</evidence>
<evidence type="ECO:0000256" key="8">
    <source>
        <dbReference type="ARBA" id="ARBA00072274"/>
    </source>
</evidence>
<reference evidence="14 15" key="1">
    <citation type="submission" date="2019-07" db="EMBL/GenBank/DDBJ databases">
        <authorList>
            <person name="Park Y.J."/>
            <person name="Jeong S.E."/>
            <person name="Jung H.S."/>
        </authorList>
    </citation>
    <scope>NUCLEOTIDE SEQUENCE [LARGE SCALE GENOMIC DNA]</scope>
    <source>
        <strain evidence="15">P16(2019)</strain>
    </source>
</reference>
<dbReference type="GO" id="GO:0006457">
    <property type="term" value="P:protein folding"/>
    <property type="evidence" value="ECO:0007669"/>
    <property type="project" value="InterPro"/>
</dbReference>
<gene>
    <name evidence="10 14" type="primary">grpE</name>
    <name evidence="14" type="ORF">FN960_10550</name>
</gene>
<keyword evidence="4 10" id="KW-0963">Cytoplasm</keyword>
<dbReference type="Gene3D" id="3.90.20.20">
    <property type="match status" value="1"/>
</dbReference>
<dbReference type="PANTHER" id="PTHR21237:SF23">
    <property type="entry name" value="GRPE PROTEIN HOMOLOG, MITOCHONDRIAL"/>
    <property type="match status" value="1"/>
</dbReference>
<evidence type="ECO:0000313" key="15">
    <source>
        <dbReference type="Proteomes" id="UP000318521"/>
    </source>
</evidence>
<dbReference type="CDD" id="cd00446">
    <property type="entry name" value="GrpE"/>
    <property type="match status" value="1"/>
</dbReference>
<comment type="similarity">
    <text evidence="2 10 12">Belongs to the GrpE family.</text>
</comment>
<dbReference type="AlphaFoldDB" id="A0A553ZZA2"/>